<comment type="caution">
    <text evidence="3">The sequence shown here is derived from an EMBL/GenBank/DDBJ whole genome shotgun (WGS) entry which is preliminary data.</text>
</comment>
<dbReference type="EMBL" id="WVIC01000031">
    <property type="protein sequence ID" value="NCJ07686.1"/>
    <property type="molecule type" value="Genomic_DNA"/>
</dbReference>
<sequence>MKYTWVGLGILWALLGAEVALAGRLTFWRFNPQQSRIELVADEGMQPRAFILMNPTRLVIDLPNTTVPRARDRTQISRFVRAVRVAQHDRQTTRVVLELSPGFTLRADQVRVRGIAPNRWFVQLPNFLAIQDLDADALKTATISVPPPQIPAPQVTVASRPATGQVVVIDPGHGGVDPGAVGRGGLQEKGVVLDISNHVSRVLQQQGVTVRMTRTSDQNVELAPRVALANGVRANVFVSIHANAISLSRPDVNGLETYYFQTGYQLAQRIHRSILQRVDVRDRGIRQARFYVLRNTTMPAVLVEVGFVTGQIDAARLQTPSYRQQMGEAIAQGILNYLQGR</sequence>
<dbReference type="Pfam" id="PF01520">
    <property type="entry name" value="Amidase_3"/>
    <property type="match status" value="1"/>
</dbReference>
<organism evidence="3 4">
    <name type="scientific">Petrachloros mirabilis ULC683</name>
    <dbReference type="NCBI Taxonomy" id="2781853"/>
    <lineage>
        <taxon>Bacteria</taxon>
        <taxon>Bacillati</taxon>
        <taxon>Cyanobacteriota</taxon>
        <taxon>Cyanophyceae</taxon>
        <taxon>Synechococcales</taxon>
        <taxon>Petrachlorosaceae</taxon>
        <taxon>Petrachloros</taxon>
        <taxon>Petrachloros mirabilis</taxon>
    </lineage>
</organism>
<dbReference type="AlphaFoldDB" id="A0A8K2A872"/>
<dbReference type="PANTHER" id="PTHR30404">
    <property type="entry name" value="N-ACETYLMURAMOYL-L-ALANINE AMIDASE"/>
    <property type="match status" value="1"/>
</dbReference>
<keyword evidence="4" id="KW-1185">Reference proteome</keyword>
<gene>
    <name evidence="3" type="ORF">GS597_14435</name>
</gene>
<dbReference type="SMART" id="SM00646">
    <property type="entry name" value="Ami_3"/>
    <property type="match status" value="1"/>
</dbReference>
<reference evidence="3" key="1">
    <citation type="submission" date="2019-12" db="EMBL/GenBank/DDBJ databases">
        <title>High-Quality draft genome sequences of three cyanobacteria isolated from the limestone walls of the Old Cathedral of Coimbra.</title>
        <authorList>
            <person name="Tiago I."/>
            <person name="Soares F."/>
            <person name="Portugal A."/>
        </authorList>
    </citation>
    <scope>NUCLEOTIDE SEQUENCE [LARGE SCALE GENOMIC DNA]</scope>
    <source>
        <strain evidence="3">C</strain>
    </source>
</reference>
<feature type="domain" description="MurNAc-LAA" evidence="2">
    <location>
        <begin position="226"/>
        <end position="335"/>
    </location>
</feature>
<protein>
    <submittedName>
        <fullName evidence="3">AMIN domain-containing protein</fullName>
    </submittedName>
</protein>
<dbReference type="PANTHER" id="PTHR30404:SF0">
    <property type="entry name" value="N-ACETYLMURAMOYL-L-ALANINE AMIDASE AMIC"/>
    <property type="match status" value="1"/>
</dbReference>
<proteinExistence type="predicted"/>
<evidence type="ECO:0000259" key="2">
    <source>
        <dbReference type="SMART" id="SM00646"/>
    </source>
</evidence>
<dbReference type="Pfam" id="PF11741">
    <property type="entry name" value="AMIN"/>
    <property type="match status" value="1"/>
</dbReference>
<dbReference type="SUPFAM" id="SSF53187">
    <property type="entry name" value="Zn-dependent exopeptidases"/>
    <property type="match status" value="1"/>
</dbReference>
<dbReference type="InterPro" id="IPR050695">
    <property type="entry name" value="N-acetylmuramoyl_amidase_3"/>
</dbReference>
<accession>A0A8K2A872</accession>
<dbReference type="CDD" id="cd02696">
    <property type="entry name" value="MurNAc-LAA"/>
    <property type="match status" value="1"/>
</dbReference>
<dbReference type="Gene3D" id="3.40.630.40">
    <property type="entry name" value="Zn-dependent exopeptidases"/>
    <property type="match status" value="1"/>
</dbReference>
<dbReference type="Proteomes" id="UP000607397">
    <property type="component" value="Unassembled WGS sequence"/>
</dbReference>
<evidence type="ECO:0000313" key="3">
    <source>
        <dbReference type="EMBL" id="NCJ07686.1"/>
    </source>
</evidence>
<name>A0A8K2A872_9CYAN</name>
<dbReference type="GO" id="GO:0008745">
    <property type="term" value="F:N-acetylmuramoyl-L-alanine amidase activity"/>
    <property type="evidence" value="ECO:0007669"/>
    <property type="project" value="InterPro"/>
</dbReference>
<dbReference type="InterPro" id="IPR021731">
    <property type="entry name" value="AMIN_dom"/>
</dbReference>
<dbReference type="Gene3D" id="2.60.40.3500">
    <property type="match status" value="1"/>
</dbReference>
<evidence type="ECO:0000256" key="1">
    <source>
        <dbReference type="ARBA" id="ARBA00022801"/>
    </source>
</evidence>
<dbReference type="GO" id="GO:0030288">
    <property type="term" value="C:outer membrane-bounded periplasmic space"/>
    <property type="evidence" value="ECO:0007669"/>
    <property type="project" value="TreeGrafter"/>
</dbReference>
<dbReference type="RefSeq" id="WP_161826166.1">
    <property type="nucleotide sequence ID" value="NZ_WVIC01000031.1"/>
</dbReference>
<evidence type="ECO:0000313" key="4">
    <source>
        <dbReference type="Proteomes" id="UP000607397"/>
    </source>
</evidence>
<dbReference type="InterPro" id="IPR002508">
    <property type="entry name" value="MurNAc-LAA_cat"/>
</dbReference>
<keyword evidence="1" id="KW-0378">Hydrolase</keyword>
<dbReference type="GO" id="GO:0009253">
    <property type="term" value="P:peptidoglycan catabolic process"/>
    <property type="evidence" value="ECO:0007669"/>
    <property type="project" value="InterPro"/>
</dbReference>